<dbReference type="Proteomes" id="UP000325393">
    <property type="component" value="Chromosome"/>
</dbReference>
<organism evidence="2 4">
    <name type="scientific">Lactobacillus acetotolerans</name>
    <dbReference type="NCBI Taxonomy" id="1600"/>
    <lineage>
        <taxon>Bacteria</taxon>
        <taxon>Bacillati</taxon>
        <taxon>Bacillota</taxon>
        <taxon>Bacilli</taxon>
        <taxon>Lactobacillales</taxon>
        <taxon>Lactobacillaceae</taxon>
        <taxon>Lactobacillus</taxon>
    </lineage>
</organism>
<dbReference type="STRING" id="1600.LBAT_1553"/>
<sequence length="249" mass="27871">MFKNKTFDITVKVVLTLLAVASAGVIFFTDWNGRSEAISIVYGILFLLAAIAFWFSDKNRIIKIILDCLLVINLIITISQTMSDMPLGMIDGGPVAASLLAVLFAAPSVLGLIYFNLSSFQDGWDVILVLLRIVLSFVVGYTSLILVLMLAVSGTMIWLMPQWAQIVFVYGILLLAFLDIVYAIINWLKFYRGKLTWITTSLFVIQIVGTLPLFGPINFEKVLWTLFIVVVVIATAYMNNRVKERKSKK</sequence>
<name>A0A0D6A542_9LACO</name>
<protein>
    <submittedName>
        <fullName evidence="2">Uncharacterized protein</fullName>
    </submittedName>
</protein>
<dbReference type="PATRIC" id="fig|1600.4.peg.1584"/>
<keyword evidence="1" id="KW-1133">Transmembrane helix</keyword>
<feature type="transmembrane region" description="Helical" evidence="1">
    <location>
        <begin position="37"/>
        <end position="55"/>
    </location>
</feature>
<feature type="transmembrane region" description="Helical" evidence="1">
    <location>
        <begin position="166"/>
        <end position="188"/>
    </location>
</feature>
<dbReference type="EMBL" id="CP044496">
    <property type="protein sequence ID" value="QFG51897.1"/>
    <property type="molecule type" value="Genomic_DNA"/>
</dbReference>
<evidence type="ECO:0000313" key="3">
    <source>
        <dbReference type="EMBL" id="QFG51897.1"/>
    </source>
</evidence>
<reference evidence="3 5" key="2">
    <citation type="submission" date="2019-09" db="EMBL/GenBank/DDBJ databases">
        <title>Genome sequencing of Lactobacillus acetotolerans.</title>
        <authorList>
            <person name="Kim K."/>
        </authorList>
    </citation>
    <scope>NUCLEOTIDE SEQUENCE [LARGE SCALE GENOMIC DNA]</scope>
    <source>
        <strain evidence="3 5">LA749</strain>
    </source>
</reference>
<dbReference type="EMBL" id="AP014808">
    <property type="protein sequence ID" value="BAQ57942.1"/>
    <property type="molecule type" value="Genomic_DNA"/>
</dbReference>
<evidence type="ECO:0000313" key="4">
    <source>
        <dbReference type="Proteomes" id="UP000035709"/>
    </source>
</evidence>
<evidence type="ECO:0000313" key="2">
    <source>
        <dbReference type="EMBL" id="BAQ57942.1"/>
    </source>
</evidence>
<keyword evidence="4" id="KW-1185">Reference proteome</keyword>
<keyword evidence="1" id="KW-0812">Transmembrane</keyword>
<evidence type="ECO:0000313" key="5">
    <source>
        <dbReference type="Proteomes" id="UP000325393"/>
    </source>
</evidence>
<dbReference type="Proteomes" id="UP000035709">
    <property type="component" value="Chromosome"/>
</dbReference>
<dbReference type="AlphaFoldDB" id="A0A0D6A542"/>
<feature type="transmembrane region" description="Helical" evidence="1">
    <location>
        <begin position="95"/>
        <end position="117"/>
    </location>
</feature>
<dbReference type="KEGG" id="lae:LBAT_1553"/>
<evidence type="ECO:0000256" key="1">
    <source>
        <dbReference type="SAM" id="Phobius"/>
    </source>
</evidence>
<feature type="transmembrane region" description="Helical" evidence="1">
    <location>
        <begin position="129"/>
        <end position="160"/>
    </location>
</feature>
<reference evidence="2 4" key="1">
    <citation type="submission" date="2015-03" db="EMBL/GenBank/DDBJ databases">
        <title>Complete genome sequence of Lactobacillus acetotolerans NBRC 13120.</title>
        <authorList>
            <person name="Toh H."/>
            <person name="Morita H."/>
            <person name="Fujita N."/>
        </authorList>
    </citation>
    <scope>NUCLEOTIDE SEQUENCE [LARGE SCALE GENOMIC DNA]</scope>
    <source>
        <strain evidence="2 4">NBRC 13120</strain>
    </source>
</reference>
<dbReference type="OrthoDB" id="2325361at2"/>
<proteinExistence type="predicted"/>
<dbReference type="GeneID" id="78212909"/>
<feature type="transmembrane region" description="Helical" evidence="1">
    <location>
        <begin position="64"/>
        <end position="83"/>
    </location>
</feature>
<gene>
    <name evidence="3" type="ORF">LA749_07905</name>
    <name evidence="2" type="ORF">LBAT_1553</name>
</gene>
<dbReference type="RefSeq" id="WP_056969928.1">
    <property type="nucleotide sequence ID" value="NZ_AP014808.1"/>
</dbReference>
<accession>A0A0D6A542</accession>
<feature type="transmembrane region" description="Helical" evidence="1">
    <location>
        <begin position="12"/>
        <end position="31"/>
    </location>
</feature>
<feature type="transmembrane region" description="Helical" evidence="1">
    <location>
        <begin position="195"/>
        <end position="215"/>
    </location>
</feature>
<feature type="transmembrane region" description="Helical" evidence="1">
    <location>
        <begin position="221"/>
        <end position="239"/>
    </location>
</feature>
<keyword evidence="1" id="KW-0472">Membrane</keyword>